<dbReference type="RefSeq" id="WP_075740857.1">
    <property type="nucleotide sequence ID" value="NZ_CP016076.1"/>
</dbReference>
<organism evidence="3 4">
    <name type="scientific">Actinoalloteichus fjordicus</name>
    <dbReference type="NCBI Taxonomy" id="1612552"/>
    <lineage>
        <taxon>Bacteria</taxon>
        <taxon>Bacillati</taxon>
        <taxon>Actinomycetota</taxon>
        <taxon>Actinomycetes</taxon>
        <taxon>Pseudonocardiales</taxon>
        <taxon>Pseudonocardiaceae</taxon>
        <taxon>Actinoalloteichus</taxon>
    </lineage>
</organism>
<evidence type="ECO:0000259" key="2">
    <source>
        <dbReference type="PROSITE" id="PS50966"/>
    </source>
</evidence>
<dbReference type="GO" id="GO:0008270">
    <property type="term" value="F:zinc ion binding"/>
    <property type="evidence" value="ECO:0007669"/>
    <property type="project" value="UniProtKB-KW"/>
</dbReference>
<keyword evidence="1" id="KW-0862">Zinc</keyword>
<keyword evidence="4" id="KW-1185">Reference proteome</keyword>
<dbReference type="EMBL" id="CP016076">
    <property type="protein sequence ID" value="APU15037.1"/>
    <property type="molecule type" value="Genomic_DNA"/>
</dbReference>
<reference evidence="4" key="1">
    <citation type="submission" date="2016-06" db="EMBL/GenBank/DDBJ databases">
        <title>Complete genome sequence of Actinoalloteichus fjordicus DSM 46855 (=ADI127-17), type strain of the new species Actinoalloteichus fjordicus.</title>
        <authorList>
            <person name="Ruckert C."/>
            <person name="Nouioui I."/>
            <person name="Willmese J."/>
            <person name="van Wezel G."/>
            <person name="Klenk H.-P."/>
            <person name="Kalinowski J."/>
            <person name="Zotchev S.B."/>
        </authorList>
    </citation>
    <scope>NUCLEOTIDE SEQUENCE [LARGE SCALE GENOMIC DNA]</scope>
    <source>
        <strain evidence="4">ADI127-7</strain>
    </source>
</reference>
<proteinExistence type="predicted"/>
<dbReference type="KEGG" id="acad:UA74_14905"/>
<dbReference type="PANTHER" id="PTHR38133:SF1">
    <property type="entry name" value="SLR1429 PROTEIN"/>
    <property type="match status" value="1"/>
</dbReference>
<dbReference type="PANTHER" id="PTHR38133">
    <property type="entry name" value="SLR1429 PROTEIN"/>
    <property type="match status" value="1"/>
</dbReference>
<dbReference type="InterPro" id="IPR007527">
    <property type="entry name" value="Znf_SWIM"/>
</dbReference>
<dbReference type="Pfam" id="PF04434">
    <property type="entry name" value="SWIM"/>
    <property type="match status" value="1"/>
</dbReference>
<accession>A0AAC9PSI5</accession>
<evidence type="ECO:0000313" key="4">
    <source>
        <dbReference type="Proteomes" id="UP000185511"/>
    </source>
</evidence>
<keyword evidence="1" id="KW-0863">Zinc-finger</keyword>
<keyword evidence="1" id="KW-0479">Metal-binding</keyword>
<evidence type="ECO:0000256" key="1">
    <source>
        <dbReference type="PROSITE-ProRule" id="PRU00325"/>
    </source>
</evidence>
<feature type="domain" description="SWIM-type" evidence="2">
    <location>
        <begin position="110"/>
        <end position="145"/>
    </location>
</feature>
<dbReference type="Proteomes" id="UP000185511">
    <property type="component" value="Chromosome"/>
</dbReference>
<name>A0AAC9PSI5_9PSEU</name>
<sequence>MSAEFGATVWGRAWLRTVESTSVTTSNAGLPKARSLARNQAVADLTIVTGRVTAEVRVKDVGYRVEVGLPEWSGRTRAEAERLVAAAGAQRATLAPGDLPDSLEADLRRHEIDLAVHPSAQVVECSCPARAPRCVHVLAVLYALVQRIDEEPALALVLRSAHAEPAAAAPAAGANRIPLTDLDPARFYGD</sequence>
<protein>
    <submittedName>
        <fullName evidence="3">SWIM zinc finger-containing protein</fullName>
    </submittedName>
</protein>
<dbReference type="PROSITE" id="PS50966">
    <property type="entry name" value="ZF_SWIM"/>
    <property type="match status" value="1"/>
</dbReference>
<dbReference type="AlphaFoldDB" id="A0AAC9PSI5"/>
<gene>
    <name evidence="3" type="ORF">UA74_14905</name>
</gene>
<evidence type="ECO:0000313" key="3">
    <source>
        <dbReference type="EMBL" id="APU15037.1"/>
    </source>
</evidence>